<dbReference type="EMBL" id="CP035042">
    <property type="protein sequence ID" value="QHC49007.1"/>
    <property type="molecule type" value="Genomic_DNA"/>
</dbReference>
<gene>
    <name evidence="2" type="ORF">EKK97_04440</name>
</gene>
<organism evidence="2 3">
    <name type="scientific">Billgrantia tianxiuensis</name>
    <dbReference type="NCBI Taxonomy" id="2497861"/>
    <lineage>
        <taxon>Bacteria</taxon>
        <taxon>Pseudomonadati</taxon>
        <taxon>Pseudomonadota</taxon>
        <taxon>Gammaproteobacteria</taxon>
        <taxon>Oceanospirillales</taxon>
        <taxon>Halomonadaceae</taxon>
        <taxon>Billgrantia</taxon>
    </lineage>
</organism>
<dbReference type="AlphaFoldDB" id="A0A6I6SN93"/>
<dbReference type="PANTHER" id="PTHR38011">
    <property type="entry name" value="DIHYDROFOLATE REDUCTASE FAMILY PROTEIN (AFU_ORTHOLOGUE AFUA_8G06820)"/>
    <property type="match status" value="1"/>
</dbReference>
<dbReference type="PANTHER" id="PTHR38011:SF2">
    <property type="entry name" value="BIFUNCTIONAL DEAMINASE-REDUCTASE DOMAIN PROTEIN"/>
    <property type="match status" value="1"/>
</dbReference>
<evidence type="ECO:0000313" key="2">
    <source>
        <dbReference type="EMBL" id="QHC49007.1"/>
    </source>
</evidence>
<dbReference type="Proteomes" id="UP000464013">
    <property type="component" value="Chromosome"/>
</dbReference>
<dbReference type="GO" id="GO:0009231">
    <property type="term" value="P:riboflavin biosynthetic process"/>
    <property type="evidence" value="ECO:0007669"/>
    <property type="project" value="InterPro"/>
</dbReference>
<dbReference type="OrthoDB" id="7342392at2"/>
<accession>A0A6I6SN93</accession>
<feature type="domain" description="Bacterial bifunctional deaminase-reductase C-terminal" evidence="1">
    <location>
        <begin position="2"/>
        <end position="187"/>
    </location>
</feature>
<reference evidence="2 3" key="1">
    <citation type="submission" date="2019-01" db="EMBL/GenBank/DDBJ databases">
        <title>Complete genome of a denitifying bacterium Halomons sp. BC-M4-5.</title>
        <authorList>
            <person name="Wang L."/>
            <person name="Shao Z."/>
        </authorList>
    </citation>
    <scope>NUCLEOTIDE SEQUENCE [LARGE SCALE GENOMIC DNA]</scope>
    <source>
        <strain evidence="2 3">BC-M4-5</strain>
    </source>
</reference>
<dbReference type="KEGG" id="htx:EKK97_04440"/>
<protein>
    <submittedName>
        <fullName evidence="2">Deaminase</fullName>
    </submittedName>
</protein>
<evidence type="ECO:0000313" key="3">
    <source>
        <dbReference type="Proteomes" id="UP000464013"/>
    </source>
</evidence>
<dbReference type="RefSeq" id="WP_159549555.1">
    <property type="nucleotide sequence ID" value="NZ_CP035042.1"/>
</dbReference>
<sequence length="222" mass="24092">MRKVIVGGMVSLDGVMQAPGGPQEDPTGGFRHGGWVAPLVDEVFGEEIDKLFGQPFDLLLGRKTYEIFAAHWPYAEEGPDDSIAKTFNSIKKYVATRKGLELTWKDSVALRDAAADVARLKQEDGPALITQGSTELVHTLLAHDLVDELKLFICPVVLGQGKKLFDDGAQAAAFKLVANRVSPNGIVIANYERDGAVKTGDFAMDPPTAAEVARREKMQREG</sequence>
<dbReference type="GO" id="GO:0008703">
    <property type="term" value="F:5-amino-6-(5-phosphoribosylamino)uracil reductase activity"/>
    <property type="evidence" value="ECO:0007669"/>
    <property type="project" value="InterPro"/>
</dbReference>
<dbReference type="Gene3D" id="3.40.430.10">
    <property type="entry name" value="Dihydrofolate Reductase, subunit A"/>
    <property type="match status" value="1"/>
</dbReference>
<dbReference type="SUPFAM" id="SSF53597">
    <property type="entry name" value="Dihydrofolate reductase-like"/>
    <property type="match status" value="1"/>
</dbReference>
<dbReference type="InterPro" id="IPR024072">
    <property type="entry name" value="DHFR-like_dom_sf"/>
</dbReference>
<keyword evidence="3" id="KW-1185">Reference proteome</keyword>
<proteinExistence type="predicted"/>
<dbReference type="Pfam" id="PF01872">
    <property type="entry name" value="RibD_C"/>
    <property type="match status" value="1"/>
</dbReference>
<name>A0A6I6SN93_9GAMM</name>
<dbReference type="InterPro" id="IPR002734">
    <property type="entry name" value="RibDG_C"/>
</dbReference>
<dbReference type="InterPro" id="IPR050765">
    <property type="entry name" value="Riboflavin_Biosynth_HTPR"/>
</dbReference>
<evidence type="ECO:0000259" key="1">
    <source>
        <dbReference type="Pfam" id="PF01872"/>
    </source>
</evidence>